<protein>
    <submittedName>
        <fullName evidence="1">Uncharacterized protein</fullName>
    </submittedName>
</protein>
<proteinExistence type="predicted"/>
<dbReference type="Gene3D" id="3.60.10.10">
    <property type="entry name" value="Endonuclease/exonuclease/phosphatase"/>
    <property type="match status" value="1"/>
</dbReference>
<keyword evidence="2" id="KW-1185">Reference proteome</keyword>
<evidence type="ECO:0000313" key="1">
    <source>
        <dbReference type="EMBL" id="KAK9745699.1"/>
    </source>
</evidence>
<sequence length="89" mass="10210">MNVVNKTKTIILDDINAKSPQFEWINALDMFVRGNTESFIDVTIATKVISKRIINWKVLDMETLTVHKYIGFEIQGLRSGKDIDIDLEP</sequence>
<evidence type="ECO:0000313" key="2">
    <source>
        <dbReference type="Proteomes" id="UP001458880"/>
    </source>
</evidence>
<dbReference type="InterPro" id="IPR036691">
    <property type="entry name" value="Endo/exonu/phosph_ase_sf"/>
</dbReference>
<comment type="caution">
    <text evidence="1">The sequence shown here is derived from an EMBL/GenBank/DDBJ whole genome shotgun (WGS) entry which is preliminary data.</text>
</comment>
<gene>
    <name evidence="1" type="ORF">QE152_g6718</name>
</gene>
<dbReference type="SUPFAM" id="SSF56219">
    <property type="entry name" value="DNase I-like"/>
    <property type="match status" value="1"/>
</dbReference>
<name>A0AAW1MI71_POPJA</name>
<accession>A0AAW1MI71</accession>
<reference evidence="1 2" key="1">
    <citation type="journal article" date="2024" name="BMC Genomics">
        <title>De novo assembly and annotation of Popillia japonica's genome with initial clues to its potential as an invasive pest.</title>
        <authorList>
            <person name="Cucini C."/>
            <person name="Boschi S."/>
            <person name="Funari R."/>
            <person name="Cardaioli E."/>
            <person name="Iannotti N."/>
            <person name="Marturano G."/>
            <person name="Paoli F."/>
            <person name="Bruttini M."/>
            <person name="Carapelli A."/>
            <person name="Frati F."/>
            <person name="Nardi F."/>
        </authorList>
    </citation>
    <scope>NUCLEOTIDE SEQUENCE [LARGE SCALE GENOMIC DNA]</scope>
    <source>
        <strain evidence="1">DMR45628</strain>
    </source>
</reference>
<organism evidence="1 2">
    <name type="scientific">Popillia japonica</name>
    <name type="common">Japanese beetle</name>
    <dbReference type="NCBI Taxonomy" id="7064"/>
    <lineage>
        <taxon>Eukaryota</taxon>
        <taxon>Metazoa</taxon>
        <taxon>Ecdysozoa</taxon>
        <taxon>Arthropoda</taxon>
        <taxon>Hexapoda</taxon>
        <taxon>Insecta</taxon>
        <taxon>Pterygota</taxon>
        <taxon>Neoptera</taxon>
        <taxon>Endopterygota</taxon>
        <taxon>Coleoptera</taxon>
        <taxon>Polyphaga</taxon>
        <taxon>Scarabaeiformia</taxon>
        <taxon>Scarabaeidae</taxon>
        <taxon>Rutelinae</taxon>
        <taxon>Popillia</taxon>
    </lineage>
</organism>
<dbReference type="AlphaFoldDB" id="A0AAW1MI71"/>
<dbReference type="EMBL" id="JASPKY010000046">
    <property type="protein sequence ID" value="KAK9745699.1"/>
    <property type="molecule type" value="Genomic_DNA"/>
</dbReference>
<dbReference type="Proteomes" id="UP001458880">
    <property type="component" value="Unassembled WGS sequence"/>
</dbReference>